<organism evidence="3 4">
    <name type="scientific">Frankliniella fusca</name>
    <dbReference type="NCBI Taxonomy" id="407009"/>
    <lineage>
        <taxon>Eukaryota</taxon>
        <taxon>Metazoa</taxon>
        <taxon>Ecdysozoa</taxon>
        <taxon>Arthropoda</taxon>
        <taxon>Hexapoda</taxon>
        <taxon>Insecta</taxon>
        <taxon>Pterygota</taxon>
        <taxon>Neoptera</taxon>
        <taxon>Paraneoptera</taxon>
        <taxon>Thysanoptera</taxon>
        <taxon>Terebrantia</taxon>
        <taxon>Thripoidea</taxon>
        <taxon>Thripidae</taxon>
        <taxon>Frankliniella</taxon>
    </lineage>
</organism>
<accession>A0AAE1LB83</accession>
<comment type="caution">
    <text evidence="3">The sequence shown here is derived from an EMBL/GenBank/DDBJ whole genome shotgun (WGS) entry which is preliminary data.</text>
</comment>
<evidence type="ECO:0000256" key="1">
    <source>
        <dbReference type="ARBA" id="ARBA00022664"/>
    </source>
</evidence>
<evidence type="ECO:0000313" key="4">
    <source>
        <dbReference type="Proteomes" id="UP001219518"/>
    </source>
</evidence>
<name>A0AAE1LB83_9NEOP</name>
<dbReference type="Pfam" id="PF01480">
    <property type="entry name" value="PWI"/>
    <property type="match status" value="1"/>
</dbReference>
<sequence>MMYTGTTAEQDNRFSDKEKKLLKQMKFSDSLTKRVRKLCSQHFAIVLEYTALISFALQVDMSKVKLDSIKPWITKKLTEILKLEDDVVVEFVFNQLEAKIVC</sequence>
<dbReference type="PROSITE" id="PS51025">
    <property type="entry name" value="PWI"/>
    <property type="match status" value="1"/>
</dbReference>
<dbReference type="GO" id="GO:0048024">
    <property type="term" value="P:regulation of mRNA splicing, via spliceosome"/>
    <property type="evidence" value="ECO:0007669"/>
    <property type="project" value="TreeGrafter"/>
</dbReference>
<dbReference type="GO" id="GO:0006397">
    <property type="term" value="P:mRNA processing"/>
    <property type="evidence" value="ECO:0007669"/>
    <property type="project" value="UniProtKB-KW"/>
</dbReference>
<dbReference type="PANTHER" id="PTHR23148:SF0">
    <property type="entry name" value="SERINE_ARGININE REPETITIVE MATRIX PROTEIN 1"/>
    <property type="match status" value="1"/>
</dbReference>
<gene>
    <name evidence="3" type="ORF">KUF71_022717</name>
</gene>
<dbReference type="InterPro" id="IPR036483">
    <property type="entry name" value="PWI_dom_sf"/>
</dbReference>
<keyword evidence="4" id="KW-1185">Reference proteome</keyword>
<dbReference type="InterPro" id="IPR002483">
    <property type="entry name" value="PWI_dom"/>
</dbReference>
<protein>
    <submittedName>
        <fullName evidence="3">Serine/arginine repetitive matrix protein 1</fullName>
    </submittedName>
</protein>
<evidence type="ECO:0000259" key="2">
    <source>
        <dbReference type="PROSITE" id="PS51025"/>
    </source>
</evidence>
<reference evidence="3" key="1">
    <citation type="submission" date="2021-07" db="EMBL/GenBank/DDBJ databases">
        <authorList>
            <person name="Catto M.A."/>
            <person name="Jacobson A."/>
            <person name="Kennedy G."/>
            <person name="Labadie P."/>
            <person name="Hunt B.G."/>
            <person name="Srinivasan R."/>
        </authorList>
    </citation>
    <scope>NUCLEOTIDE SEQUENCE</scope>
    <source>
        <strain evidence="3">PL_HMW_Pooled</strain>
        <tissue evidence="3">Head</tissue>
    </source>
</reference>
<dbReference type="EMBL" id="JAHWGI010000315">
    <property type="protein sequence ID" value="KAK3913263.1"/>
    <property type="molecule type" value="Genomic_DNA"/>
</dbReference>
<dbReference type="AlphaFoldDB" id="A0AAE1LB83"/>
<dbReference type="GO" id="GO:0003723">
    <property type="term" value="F:RNA binding"/>
    <property type="evidence" value="ECO:0007669"/>
    <property type="project" value="TreeGrafter"/>
</dbReference>
<evidence type="ECO:0000313" key="3">
    <source>
        <dbReference type="EMBL" id="KAK3913263.1"/>
    </source>
</evidence>
<reference evidence="3" key="2">
    <citation type="journal article" date="2023" name="BMC Genomics">
        <title>Pest status, molecular evolution, and epigenetic factors derived from the genome assembly of Frankliniella fusca, a thysanopteran phytovirus vector.</title>
        <authorList>
            <person name="Catto M.A."/>
            <person name="Labadie P.E."/>
            <person name="Jacobson A.L."/>
            <person name="Kennedy G.G."/>
            <person name="Srinivasan R."/>
            <person name="Hunt B.G."/>
        </authorList>
    </citation>
    <scope>NUCLEOTIDE SEQUENCE</scope>
    <source>
        <strain evidence="3">PL_HMW_Pooled</strain>
    </source>
</reference>
<keyword evidence="1" id="KW-0507">mRNA processing</keyword>
<dbReference type="InterPro" id="IPR052225">
    <property type="entry name" value="Ser/Arg_repetitive_matrix"/>
</dbReference>
<dbReference type="Gene3D" id="1.20.1390.10">
    <property type="entry name" value="PWI domain"/>
    <property type="match status" value="1"/>
</dbReference>
<dbReference type="PANTHER" id="PTHR23148">
    <property type="entry name" value="SERINE/ARGININE REGULATED NUCLEAR MATRIX PROTEIN"/>
    <property type="match status" value="1"/>
</dbReference>
<dbReference type="GO" id="GO:0005681">
    <property type="term" value="C:spliceosomal complex"/>
    <property type="evidence" value="ECO:0007669"/>
    <property type="project" value="TreeGrafter"/>
</dbReference>
<dbReference type="Proteomes" id="UP001219518">
    <property type="component" value="Unassembled WGS sequence"/>
</dbReference>
<dbReference type="SUPFAM" id="SSF101233">
    <property type="entry name" value="PWI domain"/>
    <property type="match status" value="1"/>
</dbReference>
<proteinExistence type="predicted"/>
<feature type="domain" description="PWI" evidence="2">
    <location>
        <begin position="54"/>
        <end position="102"/>
    </location>
</feature>